<gene>
    <name evidence="2" type="ORF">Cni_G27870</name>
</gene>
<reference evidence="2 3" key="1">
    <citation type="submission" date="2023-10" db="EMBL/GenBank/DDBJ databases">
        <title>Chromosome-scale genome assembly provides insights into flower coloration mechanisms of Canna indica.</title>
        <authorList>
            <person name="Li C."/>
        </authorList>
    </citation>
    <scope>NUCLEOTIDE SEQUENCE [LARGE SCALE GENOMIC DNA]</scope>
    <source>
        <tissue evidence="2">Flower</tissue>
    </source>
</reference>
<keyword evidence="3" id="KW-1185">Reference proteome</keyword>
<organism evidence="2 3">
    <name type="scientific">Canna indica</name>
    <name type="common">Indian-shot</name>
    <dbReference type="NCBI Taxonomy" id="4628"/>
    <lineage>
        <taxon>Eukaryota</taxon>
        <taxon>Viridiplantae</taxon>
        <taxon>Streptophyta</taxon>
        <taxon>Embryophyta</taxon>
        <taxon>Tracheophyta</taxon>
        <taxon>Spermatophyta</taxon>
        <taxon>Magnoliopsida</taxon>
        <taxon>Liliopsida</taxon>
        <taxon>Zingiberales</taxon>
        <taxon>Cannaceae</taxon>
        <taxon>Canna</taxon>
    </lineage>
</organism>
<name>A0AAQ3L5Q8_9LILI</name>
<accession>A0AAQ3L5Q8</accession>
<proteinExistence type="predicted"/>
<dbReference type="AlphaFoldDB" id="A0AAQ3L5Q8"/>
<feature type="compositionally biased region" description="Basic and acidic residues" evidence="1">
    <location>
        <begin position="121"/>
        <end position="141"/>
    </location>
</feature>
<feature type="region of interest" description="Disordered" evidence="1">
    <location>
        <begin position="106"/>
        <end position="142"/>
    </location>
</feature>
<dbReference type="EMBL" id="CP136898">
    <property type="protein sequence ID" value="WOL19073.1"/>
    <property type="molecule type" value="Genomic_DNA"/>
</dbReference>
<dbReference type="Proteomes" id="UP001327560">
    <property type="component" value="Chromosome 9"/>
</dbReference>
<evidence type="ECO:0000313" key="3">
    <source>
        <dbReference type="Proteomes" id="UP001327560"/>
    </source>
</evidence>
<sequence>MLPGDNSSPISTAAYRVVFLFFSPPLLPLSCRKCFRDLSHLFLARSTCFGSRLRCNPSGGIDWDTCGGNGIRPIRILGRRGALGRGGAFGDWIQTDYESILVESGKEMGKPTAKKKNSGGKHSDTSSKHNRSSEHSPKVFDEDTTVFMDMARDLKEEGNMLF</sequence>
<evidence type="ECO:0000313" key="2">
    <source>
        <dbReference type="EMBL" id="WOL19073.1"/>
    </source>
</evidence>
<evidence type="ECO:0000256" key="1">
    <source>
        <dbReference type="SAM" id="MobiDB-lite"/>
    </source>
</evidence>
<protein>
    <submittedName>
        <fullName evidence="2">Uncharacterized protein</fullName>
    </submittedName>
</protein>